<dbReference type="InterPro" id="IPR003785">
    <property type="entry name" value="Creatininase/forma_Hydrolase"/>
</dbReference>
<keyword evidence="3" id="KW-0378">Hydrolase</keyword>
<dbReference type="SUPFAM" id="SSF102215">
    <property type="entry name" value="Creatininase"/>
    <property type="match status" value="1"/>
</dbReference>
<dbReference type="InterPro" id="IPR024087">
    <property type="entry name" value="Creatininase-like_sf"/>
</dbReference>
<evidence type="ECO:0000313" key="6">
    <source>
        <dbReference type="EMBL" id="RLV48340.1"/>
    </source>
</evidence>
<comment type="similarity">
    <text evidence="5">Belongs to the creatininase superfamily.</text>
</comment>
<dbReference type="GO" id="GO:0046872">
    <property type="term" value="F:metal ion binding"/>
    <property type="evidence" value="ECO:0007669"/>
    <property type="project" value="UniProtKB-KW"/>
</dbReference>
<dbReference type="NCBIfam" id="TIGR03964">
    <property type="entry name" value="mycofact_creat"/>
    <property type="match status" value="1"/>
</dbReference>
<accession>A0A3L8NYT9</accession>
<dbReference type="PANTHER" id="PTHR35005:SF1">
    <property type="entry name" value="2-AMINO-5-FORMYLAMINO-6-RIBOSYLAMINOPYRIMIDIN-4(3H)-ONE 5'-MONOPHOSPHATE DEFORMYLASE"/>
    <property type="match status" value="1"/>
</dbReference>
<reference evidence="6 7" key="1">
    <citation type="submission" date="2018-10" db="EMBL/GenBank/DDBJ databases">
        <title>Marmoricola sp. 4Q3S-7 whole genome shotgun sequence.</title>
        <authorList>
            <person name="Li F."/>
        </authorList>
    </citation>
    <scope>NUCLEOTIDE SEQUENCE [LARGE SCALE GENOMIC DNA]</scope>
    <source>
        <strain evidence="6 7">4Q3S-7</strain>
    </source>
</reference>
<name>A0A3L8NYT9_9ACTN</name>
<dbReference type="GO" id="GO:0016811">
    <property type="term" value="F:hydrolase activity, acting on carbon-nitrogen (but not peptide) bonds, in linear amides"/>
    <property type="evidence" value="ECO:0007669"/>
    <property type="project" value="TreeGrafter"/>
</dbReference>
<comment type="caution">
    <text evidence="6">The sequence shown here is derived from an EMBL/GenBank/DDBJ whole genome shotgun (WGS) entry which is preliminary data.</text>
</comment>
<dbReference type="OrthoDB" id="9801445at2"/>
<evidence type="ECO:0000313" key="7">
    <source>
        <dbReference type="Proteomes" id="UP000281708"/>
    </source>
</evidence>
<organism evidence="6 7">
    <name type="scientific">Nocardioides mangrovicus</name>
    <dbReference type="NCBI Taxonomy" id="2478913"/>
    <lineage>
        <taxon>Bacteria</taxon>
        <taxon>Bacillati</taxon>
        <taxon>Actinomycetota</taxon>
        <taxon>Actinomycetes</taxon>
        <taxon>Propionibacteriales</taxon>
        <taxon>Nocardioidaceae</taxon>
        <taxon>Nocardioides</taxon>
    </lineage>
</organism>
<protein>
    <submittedName>
        <fullName evidence="6">Mycofactocin biosynthesis peptidyl-dipeptidase MftE</fullName>
    </submittedName>
</protein>
<dbReference type="GO" id="GO:0009231">
    <property type="term" value="P:riboflavin biosynthetic process"/>
    <property type="evidence" value="ECO:0007669"/>
    <property type="project" value="TreeGrafter"/>
</dbReference>
<evidence type="ECO:0000256" key="5">
    <source>
        <dbReference type="ARBA" id="ARBA00024029"/>
    </source>
</evidence>
<evidence type="ECO:0000256" key="4">
    <source>
        <dbReference type="ARBA" id="ARBA00022833"/>
    </source>
</evidence>
<evidence type="ECO:0000256" key="2">
    <source>
        <dbReference type="ARBA" id="ARBA00022723"/>
    </source>
</evidence>
<evidence type="ECO:0000256" key="1">
    <source>
        <dbReference type="ARBA" id="ARBA00001947"/>
    </source>
</evidence>
<keyword evidence="4" id="KW-0862">Zinc</keyword>
<keyword evidence="2" id="KW-0479">Metal-binding</keyword>
<dbReference type="AlphaFoldDB" id="A0A3L8NYT9"/>
<dbReference type="PANTHER" id="PTHR35005">
    <property type="entry name" value="3-DEHYDRO-SCYLLO-INOSOSE HYDROLASE"/>
    <property type="match status" value="1"/>
</dbReference>
<sequence length="224" mass="23323">MLADLAWREVPDAPLVLVPVGSLEQHGPHLPLETDTLIATAVAERAAARVDAVLAPALGYGSSGEHQSFAGTVSIGTEALTHLLVELTRSLATWAGRVVYVNGHGGNLSALKEAVGQLQVEGHDVDWVPCATEPPHLPGADLHAGLTETSLLLHLCPERVRTDRLEVGNAAPLREILPAMIEGGVAAVSANGVLGDPRAASAEQGEQILAELVDRVVEALVEAL</sequence>
<dbReference type="Proteomes" id="UP000281708">
    <property type="component" value="Unassembled WGS sequence"/>
</dbReference>
<dbReference type="Pfam" id="PF02633">
    <property type="entry name" value="Creatininase"/>
    <property type="match status" value="1"/>
</dbReference>
<dbReference type="EMBL" id="RDBE01000010">
    <property type="protein sequence ID" value="RLV48340.1"/>
    <property type="molecule type" value="Genomic_DNA"/>
</dbReference>
<dbReference type="RefSeq" id="WP_121807841.1">
    <property type="nucleotide sequence ID" value="NZ_RDBE01000010.1"/>
</dbReference>
<comment type="cofactor">
    <cofactor evidence="1">
        <name>Zn(2+)</name>
        <dbReference type="ChEBI" id="CHEBI:29105"/>
    </cofactor>
</comment>
<proteinExistence type="inferred from homology"/>
<dbReference type="Gene3D" id="3.40.50.10310">
    <property type="entry name" value="Creatininase"/>
    <property type="match status" value="1"/>
</dbReference>
<keyword evidence="7" id="KW-1185">Reference proteome</keyword>
<gene>
    <name evidence="6" type="primary">mftE</name>
    <name evidence="6" type="ORF">D9V37_15275</name>
</gene>
<evidence type="ECO:0000256" key="3">
    <source>
        <dbReference type="ARBA" id="ARBA00022801"/>
    </source>
</evidence>
<dbReference type="InterPro" id="IPR023871">
    <property type="entry name" value="MftE"/>
</dbReference>